<dbReference type="GO" id="GO:0000155">
    <property type="term" value="F:phosphorelay sensor kinase activity"/>
    <property type="evidence" value="ECO:0007669"/>
    <property type="project" value="InterPro"/>
</dbReference>
<dbReference type="SMART" id="SM00387">
    <property type="entry name" value="HATPase_c"/>
    <property type="match status" value="1"/>
</dbReference>
<dbReference type="AlphaFoldDB" id="A0A7C2P8R5"/>
<evidence type="ECO:0000256" key="1">
    <source>
        <dbReference type="ARBA" id="ARBA00000085"/>
    </source>
</evidence>
<reference evidence="8" key="1">
    <citation type="journal article" date="2020" name="mSystems">
        <title>Genome- and Community-Level Interaction Insights into Carbon Utilization and Element Cycling Functions of Hydrothermarchaeota in Hydrothermal Sediment.</title>
        <authorList>
            <person name="Zhou Z."/>
            <person name="Liu Y."/>
            <person name="Xu W."/>
            <person name="Pan J."/>
            <person name="Luo Z.H."/>
            <person name="Li M."/>
        </authorList>
    </citation>
    <scope>NUCLEOTIDE SEQUENCE [LARGE SCALE GENOMIC DNA]</scope>
    <source>
        <strain evidence="8">SpSt-34</strain>
        <strain evidence="9">SpSt-69</strain>
    </source>
</reference>
<dbReference type="SUPFAM" id="SSF55874">
    <property type="entry name" value="ATPase domain of HSP90 chaperone/DNA topoisomerase II/histidine kinase"/>
    <property type="match status" value="1"/>
</dbReference>
<dbReference type="GO" id="GO:0007234">
    <property type="term" value="P:osmosensory signaling via phosphorelay pathway"/>
    <property type="evidence" value="ECO:0007669"/>
    <property type="project" value="TreeGrafter"/>
</dbReference>
<dbReference type="EMBL" id="DTDJ01000023">
    <property type="protein sequence ID" value="HGL17232.1"/>
    <property type="molecule type" value="Genomic_DNA"/>
</dbReference>
<dbReference type="PANTHER" id="PTHR42878">
    <property type="entry name" value="TWO-COMPONENT HISTIDINE KINASE"/>
    <property type="match status" value="1"/>
</dbReference>
<feature type="domain" description="Histidine kinase" evidence="7">
    <location>
        <begin position="192"/>
        <end position="393"/>
    </location>
</feature>
<dbReference type="InterPro" id="IPR003594">
    <property type="entry name" value="HATPase_dom"/>
</dbReference>
<dbReference type="CDD" id="cd00082">
    <property type="entry name" value="HisKA"/>
    <property type="match status" value="1"/>
</dbReference>
<evidence type="ECO:0000256" key="2">
    <source>
        <dbReference type="ARBA" id="ARBA00012438"/>
    </source>
</evidence>
<accession>A0A7C2P8R5</accession>
<dbReference type="InterPro" id="IPR036097">
    <property type="entry name" value="HisK_dim/P_sf"/>
</dbReference>
<dbReference type="SUPFAM" id="SSF47384">
    <property type="entry name" value="Homodimeric domain of signal transducing histidine kinase"/>
    <property type="match status" value="1"/>
</dbReference>
<gene>
    <name evidence="8" type="ORF">ENQ77_01140</name>
    <name evidence="9" type="ORF">ENU66_02715</name>
</gene>
<dbReference type="PRINTS" id="PR00344">
    <property type="entry name" value="BCTRLSENSOR"/>
</dbReference>
<dbReference type="Pfam" id="PF02518">
    <property type="entry name" value="HATPase_c"/>
    <property type="match status" value="1"/>
</dbReference>
<dbReference type="SMART" id="SM00388">
    <property type="entry name" value="HisKA"/>
    <property type="match status" value="1"/>
</dbReference>
<comment type="caution">
    <text evidence="8">The sequence shown here is derived from an EMBL/GenBank/DDBJ whole genome shotgun (WGS) entry which is preliminary data.</text>
</comment>
<dbReference type="EC" id="2.7.13.3" evidence="2"/>
<keyword evidence="6" id="KW-0812">Transmembrane</keyword>
<sequence length="395" mass="44638">MRGVGYRVFIFAGILFLLSLALVLPVSRKVEKGIDAESKAITLLISSIIAHSENVELAFAEIKEILREVNFPIVMTNELGLPVAWASIDVPAEKYTLNMLYRPDLLKDDPDYLRLISWMGKLGEKHDPYEVKKGEEVIGYIYYGYPKYTTWIRLLPFVVLVISLAASIFLVEAGRVIHTYEVETIWANFARGLAHQMGTPVSALMGWLEFLKTGDCSDKVINAIEKDVLRLRSILQRFSRVGGKVKKEMVRVDEMLKELISELKERFLKNVEVILECETGLTVEADRELLAWAFENLIKNSYEALGPSGKIVVKALREGGEVVIRFVDNGKGFDSKQARKVFKESFSTKEHGWGIGLLLSRRIVEVIHGGKIKLVKSEPFVETVFEVRLNEKGSD</sequence>
<dbReference type="GO" id="GO:0000156">
    <property type="term" value="F:phosphorelay response regulator activity"/>
    <property type="evidence" value="ECO:0007669"/>
    <property type="project" value="TreeGrafter"/>
</dbReference>
<dbReference type="Pfam" id="PF00512">
    <property type="entry name" value="HisKA"/>
    <property type="match status" value="1"/>
</dbReference>
<keyword evidence="6" id="KW-1133">Transmembrane helix</keyword>
<name>A0A7C2P8R5_UNCW3</name>
<dbReference type="CDD" id="cd00075">
    <property type="entry name" value="HATPase"/>
    <property type="match status" value="1"/>
</dbReference>
<evidence type="ECO:0000256" key="5">
    <source>
        <dbReference type="ARBA" id="ARBA00022777"/>
    </source>
</evidence>
<feature type="transmembrane region" description="Helical" evidence="6">
    <location>
        <begin position="151"/>
        <end position="171"/>
    </location>
</feature>
<evidence type="ECO:0000256" key="4">
    <source>
        <dbReference type="ARBA" id="ARBA00022679"/>
    </source>
</evidence>
<feature type="transmembrane region" description="Helical" evidence="6">
    <location>
        <begin position="6"/>
        <end position="24"/>
    </location>
</feature>
<proteinExistence type="predicted"/>
<keyword evidence="5 8" id="KW-0418">Kinase</keyword>
<evidence type="ECO:0000256" key="6">
    <source>
        <dbReference type="SAM" id="Phobius"/>
    </source>
</evidence>
<keyword evidence="4" id="KW-0808">Transferase</keyword>
<comment type="catalytic activity">
    <reaction evidence="1">
        <text>ATP + protein L-histidine = ADP + protein N-phospho-L-histidine.</text>
        <dbReference type="EC" id="2.7.13.3"/>
    </reaction>
</comment>
<evidence type="ECO:0000256" key="3">
    <source>
        <dbReference type="ARBA" id="ARBA00022553"/>
    </source>
</evidence>
<dbReference type="GO" id="GO:0030295">
    <property type="term" value="F:protein kinase activator activity"/>
    <property type="evidence" value="ECO:0007669"/>
    <property type="project" value="TreeGrafter"/>
</dbReference>
<dbReference type="InterPro" id="IPR003661">
    <property type="entry name" value="HisK_dim/P_dom"/>
</dbReference>
<keyword evidence="3" id="KW-0597">Phosphoprotein</keyword>
<dbReference type="InterPro" id="IPR036890">
    <property type="entry name" value="HATPase_C_sf"/>
</dbReference>
<dbReference type="InterPro" id="IPR005467">
    <property type="entry name" value="His_kinase_dom"/>
</dbReference>
<organism evidence="8">
    <name type="scientific">candidate division WOR-3 bacterium</name>
    <dbReference type="NCBI Taxonomy" id="2052148"/>
    <lineage>
        <taxon>Bacteria</taxon>
        <taxon>Bacteria division WOR-3</taxon>
    </lineage>
</organism>
<dbReference type="InterPro" id="IPR050351">
    <property type="entry name" value="BphY/WalK/GraS-like"/>
</dbReference>
<evidence type="ECO:0000259" key="7">
    <source>
        <dbReference type="PROSITE" id="PS50109"/>
    </source>
</evidence>
<dbReference type="EMBL" id="DSOL01000028">
    <property type="protein sequence ID" value="HEN27277.1"/>
    <property type="molecule type" value="Genomic_DNA"/>
</dbReference>
<dbReference type="PROSITE" id="PS50109">
    <property type="entry name" value="HIS_KIN"/>
    <property type="match status" value="1"/>
</dbReference>
<dbReference type="PANTHER" id="PTHR42878:SF15">
    <property type="entry name" value="BACTERIOPHYTOCHROME"/>
    <property type="match status" value="1"/>
</dbReference>
<protein>
    <recommendedName>
        <fullName evidence="2">histidine kinase</fullName>
        <ecNumber evidence="2">2.7.13.3</ecNumber>
    </recommendedName>
</protein>
<dbReference type="Gene3D" id="3.30.565.10">
    <property type="entry name" value="Histidine kinase-like ATPase, C-terminal domain"/>
    <property type="match status" value="1"/>
</dbReference>
<keyword evidence="6" id="KW-0472">Membrane</keyword>
<evidence type="ECO:0000313" key="9">
    <source>
        <dbReference type="EMBL" id="HGL17232.1"/>
    </source>
</evidence>
<evidence type="ECO:0000313" key="8">
    <source>
        <dbReference type="EMBL" id="HEN27277.1"/>
    </source>
</evidence>
<dbReference type="InterPro" id="IPR004358">
    <property type="entry name" value="Sig_transdc_His_kin-like_C"/>
</dbReference>